<dbReference type="EMBL" id="ABJB010275288">
    <property type="status" value="NOT_ANNOTATED_CDS"/>
    <property type="molecule type" value="Genomic_DNA"/>
</dbReference>
<dbReference type="EnsemblMetazoa" id="ISCW004840-RA">
    <property type="protein sequence ID" value="ISCW004840-PA"/>
    <property type="gene ID" value="ISCW004840"/>
</dbReference>
<keyword evidence="3" id="KW-1185">Reference proteome</keyword>
<reference evidence="1 3" key="1">
    <citation type="submission" date="2008-03" db="EMBL/GenBank/DDBJ databases">
        <title>Annotation of Ixodes scapularis.</title>
        <authorList>
            <consortium name="Ixodes scapularis Genome Project Consortium"/>
            <person name="Caler E."/>
            <person name="Hannick L.I."/>
            <person name="Bidwell S."/>
            <person name="Joardar V."/>
            <person name="Thiagarajan M."/>
            <person name="Amedeo P."/>
            <person name="Galinsky K.J."/>
            <person name="Schobel S."/>
            <person name="Inman J."/>
            <person name="Hostetler J."/>
            <person name="Miller J."/>
            <person name="Hammond M."/>
            <person name="Megy K."/>
            <person name="Lawson D."/>
            <person name="Kodira C."/>
            <person name="Sutton G."/>
            <person name="Meyer J."/>
            <person name="Hill C.A."/>
            <person name="Birren B."/>
            <person name="Nene V."/>
            <person name="Collins F."/>
            <person name="Alarcon-Chaidez F."/>
            <person name="Wikel S."/>
            <person name="Strausberg R."/>
        </authorList>
    </citation>
    <scope>NUCLEOTIDE SEQUENCE [LARGE SCALE GENOMIC DNA]</scope>
    <source>
        <strain evidence="3">Wikel</strain>
        <strain evidence="1">Wikel colony</strain>
    </source>
</reference>
<accession>B7PFQ4</accession>
<dbReference type="VEuPathDB" id="VectorBase:ISCI004840"/>
<dbReference type="PaxDb" id="6945-B7PFQ4"/>
<dbReference type="InParanoid" id="B7PFQ4"/>
<dbReference type="Proteomes" id="UP000001555">
    <property type="component" value="Unassembled WGS sequence"/>
</dbReference>
<dbReference type="EMBL" id="ABJB011039666">
    <property type="status" value="NOT_ANNOTATED_CDS"/>
    <property type="molecule type" value="Genomic_DNA"/>
</dbReference>
<evidence type="ECO:0000313" key="3">
    <source>
        <dbReference type="Proteomes" id="UP000001555"/>
    </source>
</evidence>
<sequence length="158" mass="18329">MKCYNITPTEAQERDRAYEAQKTRCMTATLPQLNESEREREACKIVAEGTNMSSVVFWTVTQEELDLEKVRAQCLKEALPEAAENVRGQAFKDIVQEARKLSTRHQELRQKWEMQNYYIVQKCAEEVSQNVSGPMRAQLMAEYERFLNNATIDKVMNA</sequence>
<reference evidence="2" key="2">
    <citation type="submission" date="2020-05" db="UniProtKB">
        <authorList>
            <consortium name="EnsemblMetazoa"/>
        </authorList>
    </citation>
    <scope>IDENTIFICATION</scope>
    <source>
        <strain evidence="2">wikel</strain>
    </source>
</reference>
<dbReference type="EMBL" id="ABJB010147732">
    <property type="status" value="NOT_ANNOTATED_CDS"/>
    <property type="molecule type" value="Genomic_DNA"/>
</dbReference>
<dbReference type="VEuPathDB" id="VectorBase:ISCW004840"/>
<name>B7PFQ4_IXOSC</name>
<proteinExistence type="predicted"/>
<gene>
    <name evidence="1" type="ORF">IscW_ISCW004840</name>
</gene>
<dbReference type="EMBL" id="ABJB010342106">
    <property type="status" value="NOT_ANNOTATED_CDS"/>
    <property type="molecule type" value="Genomic_DNA"/>
</dbReference>
<dbReference type="EMBL" id="DS703696">
    <property type="protein sequence ID" value="EEC05426.1"/>
    <property type="molecule type" value="Genomic_DNA"/>
</dbReference>
<dbReference type="EMBL" id="ABJB010441356">
    <property type="status" value="NOT_ANNOTATED_CDS"/>
    <property type="molecule type" value="Genomic_DNA"/>
</dbReference>
<dbReference type="AlphaFoldDB" id="B7PFQ4"/>
<dbReference type="EMBL" id="ABJB010266245">
    <property type="status" value="NOT_ANNOTATED_CDS"/>
    <property type="molecule type" value="Genomic_DNA"/>
</dbReference>
<evidence type="ECO:0000313" key="1">
    <source>
        <dbReference type="EMBL" id="EEC05426.1"/>
    </source>
</evidence>
<organism>
    <name type="scientific">Ixodes scapularis</name>
    <name type="common">Black-legged tick</name>
    <name type="synonym">Deer tick</name>
    <dbReference type="NCBI Taxonomy" id="6945"/>
    <lineage>
        <taxon>Eukaryota</taxon>
        <taxon>Metazoa</taxon>
        <taxon>Ecdysozoa</taxon>
        <taxon>Arthropoda</taxon>
        <taxon>Chelicerata</taxon>
        <taxon>Arachnida</taxon>
        <taxon>Acari</taxon>
        <taxon>Parasitiformes</taxon>
        <taxon>Ixodida</taxon>
        <taxon>Ixodoidea</taxon>
        <taxon>Ixodidae</taxon>
        <taxon>Ixodinae</taxon>
        <taxon>Ixodes</taxon>
    </lineage>
</organism>
<evidence type="ECO:0000313" key="2">
    <source>
        <dbReference type="EnsemblMetazoa" id="ISCW004840-PA"/>
    </source>
</evidence>
<dbReference type="HOGENOM" id="CLU_1671257_0_0_1"/>
<protein>
    <submittedName>
        <fullName evidence="1 2">Uncharacterized protein</fullName>
    </submittedName>
</protein>